<proteinExistence type="predicted"/>
<organism evidence="1 2">
    <name type="scientific">Candidatus Shapirobacteria bacterium GW2011_GWE2_38_30</name>
    <dbReference type="NCBI Taxonomy" id="1618490"/>
    <lineage>
        <taxon>Bacteria</taxon>
        <taxon>Candidatus Shapironibacteriota</taxon>
    </lineage>
</organism>
<gene>
    <name evidence="1" type="ORF">US90_C0002G0033</name>
</gene>
<reference evidence="1 2" key="1">
    <citation type="journal article" date="2015" name="Nature">
        <title>rRNA introns, odd ribosomes, and small enigmatic genomes across a large radiation of phyla.</title>
        <authorList>
            <person name="Brown C.T."/>
            <person name="Hug L.A."/>
            <person name="Thomas B.C."/>
            <person name="Sharon I."/>
            <person name="Castelle C.J."/>
            <person name="Singh A."/>
            <person name="Wilkins M.J."/>
            <person name="Williams K.H."/>
            <person name="Banfield J.F."/>
        </authorList>
    </citation>
    <scope>NUCLEOTIDE SEQUENCE [LARGE SCALE GENOMIC DNA]</scope>
</reference>
<dbReference type="Proteomes" id="UP000034406">
    <property type="component" value="Unassembled WGS sequence"/>
</dbReference>
<name>A0A0G0K7U5_9BACT</name>
<comment type="caution">
    <text evidence="1">The sequence shown here is derived from an EMBL/GenBank/DDBJ whole genome shotgun (WGS) entry which is preliminary data.</text>
</comment>
<evidence type="ECO:0000313" key="2">
    <source>
        <dbReference type="Proteomes" id="UP000034406"/>
    </source>
</evidence>
<sequence length="83" mass="9783">MNRQQVHERMVHLTDKLLYLNKDELLVFNQIHGRQKTPDVSQISAELMILPRVVEKEFTKDGEDAAVLAPLIIRLRFEENRED</sequence>
<protein>
    <submittedName>
        <fullName evidence="1">Uncharacterized protein</fullName>
    </submittedName>
</protein>
<evidence type="ECO:0000313" key="1">
    <source>
        <dbReference type="EMBL" id="KKQ71550.1"/>
    </source>
</evidence>
<dbReference type="EMBL" id="LBUT01000002">
    <property type="protein sequence ID" value="KKQ71550.1"/>
    <property type="molecule type" value="Genomic_DNA"/>
</dbReference>
<accession>A0A0G0K7U5</accession>
<dbReference type="STRING" id="1618490.US90_C0002G0033"/>
<dbReference type="AlphaFoldDB" id="A0A0G0K7U5"/>